<evidence type="ECO:0000256" key="1">
    <source>
        <dbReference type="ARBA" id="ARBA00006445"/>
    </source>
</evidence>
<dbReference type="GeneID" id="63692338"/>
<dbReference type="InterPro" id="IPR056150">
    <property type="entry name" value="WD40_CDC20-Fz"/>
</dbReference>
<dbReference type="OrthoDB" id="10263272at2759"/>
<dbReference type="GO" id="GO:0005680">
    <property type="term" value="C:anaphase-promoting complex"/>
    <property type="evidence" value="ECO:0007669"/>
    <property type="project" value="TreeGrafter"/>
</dbReference>
<evidence type="ECO:0000256" key="2">
    <source>
        <dbReference type="ARBA" id="ARBA00022574"/>
    </source>
</evidence>
<keyword evidence="4" id="KW-0677">Repeat</keyword>
<dbReference type="PANTHER" id="PTHR19918">
    <property type="entry name" value="CELL DIVISION CYCLE 20 CDC20 FIZZY -RELATED"/>
    <property type="match status" value="1"/>
</dbReference>
<dbReference type="OMA" id="CSGACLN"/>
<dbReference type="Proteomes" id="UP000030653">
    <property type="component" value="Unassembled WGS sequence"/>
</dbReference>
<dbReference type="GO" id="GO:1905786">
    <property type="term" value="P:positive regulation of anaphase-promoting complex-dependent catabolic process"/>
    <property type="evidence" value="ECO:0007669"/>
    <property type="project" value="TreeGrafter"/>
</dbReference>
<evidence type="ECO:0000313" key="10">
    <source>
        <dbReference type="Proteomes" id="UP000030653"/>
    </source>
</evidence>
<dbReference type="PANTHER" id="PTHR19918:SF8">
    <property type="entry name" value="FI02843P"/>
    <property type="match status" value="1"/>
</dbReference>
<feature type="repeat" description="WD" evidence="7">
    <location>
        <begin position="326"/>
        <end position="358"/>
    </location>
</feature>
<dbReference type="GO" id="GO:1990757">
    <property type="term" value="F:ubiquitin ligase activator activity"/>
    <property type="evidence" value="ECO:0007669"/>
    <property type="project" value="TreeGrafter"/>
</dbReference>
<evidence type="ECO:0000256" key="5">
    <source>
        <dbReference type="ARBA" id="ARBA00022776"/>
    </source>
</evidence>
<dbReference type="AlphaFoldDB" id="M5G0D5"/>
<reference evidence="9 10" key="1">
    <citation type="journal article" date="2012" name="Science">
        <title>The Paleozoic origin of enzymatic lignin decomposition reconstructed from 31 fungal genomes.</title>
        <authorList>
            <person name="Floudas D."/>
            <person name="Binder M."/>
            <person name="Riley R."/>
            <person name="Barry K."/>
            <person name="Blanchette R.A."/>
            <person name="Henrissat B."/>
            <person name="Martinez A.T."/>
            <person name="Otillar R."/>
            <person name="Spatafora J.W."/>
            <person name="Yadav J.S."/>
            <person name="Aerts A."/>
            <person name="Benoit I."/>
            <person name="Boyd A."/>
            <person name="Carlson A."/>
            <person name="Copeland A."/>
            <person name="Coutinho P.M."/>
            <person name="de Vries R.P."/>
            <person name="Ferreira P."/>
            <person name="Findley K."/>
            <person name="Foster B."/>
            <person name="Gaskell J."/>
            <person name="Glotzer D."/>
            <person name="Gorecki P."/>
            <person name="Heitman J."/>
            <person name="Hesse C."/>
            <person name="Hori C."/>
            <person name="Igarashi K."/>
            <person name="Jurgens J.A."/>
            <person name="Kallen N."/>
            <person name="Kersten P."/>
            <person name="Kohler A."/>
            <person name="Kuees U."/>
            <person name="Kumar T.K.A."/>
            <person name="Kuo A."/>
            <person name="LaButti K."/>
            <person name="Larrondo L.F."/>
            <person name="Lindquist E."/>
            <person name="Ling A."/>
            <person name="Lombard V."/>
            <person name="Lucas S."/>
            <person name="Lundell T."/>
            <person name="Martin R."/>
            <person name="McLaughlin D.J."/>
            <person name="Morgenstern I."/>
            <person name="Morin E."/>
            <person name="Murat C."/>
            <person name="Nagy L.G."/>
            <person name="Nolan M."/>
            <person name="Ohm R.A."/>
            <person name="Patyshakuliyeva A."/>
            <person name="Rokas A."/>
            <person name="Ruiz-Duenas F.J."/>
            <person name="Sabat G."/>
            <person name="Salamov A."/>
            <person name="Samejima M."/>
            <person name="Schmutz J."/>
            <person name="Slot J.C."/>
            <person name="St John F."/>
            <person name="Stenlid J."/>
            <person name="Sun H."/>
            <person name="Sun S."/>
            <person name="Syed K."/>
            <person name="Tsang A."/>
            <person name="Wiebenga A."/>
            <person name="Young D."/>
            <person name="Pisabarro A."/>
            <person name="Eastwood D.C."/>
            <person name="Martin F."/>
            <person name="Cullen D."/>
            <person name="Grigoriev I.V."/>
            <person name="Hibbett D.S."/>
        </authorList>
    </citation>
    <scope>NUCLEOTIDE SEQUENCE [LARGE SCALE GENOMIC DNA]</scope>
    <source>
        <strain evidence="9 10">DJM-731 SS1</strain>
    </source>
</reference>
<dbReference type="GO" id="GO:0010997">
    <property type="term" value="F:anaphase-promoting complex binding"/>
    <property type="evidence" value="ECO:0007669"/>
    <property type="project" value="InterPro"/>
</dbReference>
<accession>M5G0D5</accession>
<dbReference type="RefSeq" id="XP_040628502.1">
    <property type="nucleotide sequence ID" value="XM_040777276.1"/>
</dbReference>
<dbReference type="InterPro" id="IPR033010">
    <property type="entry name" value="Cdc20/Fizzy"/>
</dbReference>
<evidence type="ECO:0000256" key="4">
    <source>
        <dbReference type="ARBA" id="ARBA00022737"/>
    </source>
</evidence>
<organism evidence="9 10">
    <name type="scientific">Dacryopinax primogenitus (strain DJM 731)</name>
    <name type="common">Brown rot fungus</name>
    <dbReference type="NCBI Taxonomy" id="1858805"/>
    <lineage>
        <taxon>Eukaryota</taxon>
        <taxon>Fungi</taxon>
        <taxon>Dikarya</taxon>
        <taxon>Basidiomycota</taxon>
        <taxon>Agaricomycotina</taxon>
        <taxon>Dacrymycetes</taxon>
        <taxon>Dacrymycetales</taxon>
        <taxon>Dacrymycetaceae</taxon>
        <taxon>Dacryopinax</taxon>
    </lineage>
</organism>
<keyword evidence="6" id="KW-0131">Cell cycle</keyword>
<evidence type="ECO:0000259" key="8">
    <source>
        <dbReference type="Pfam" id="PF24807"/>
    </source>
</evidence>
<evidence type="ECO:0000313" key="9">
    <source>
        <dbReference type="EMBL" id="EJU01605.1"/>
    </source>
</evidence>
<gene>
    <name evidence="9" type="ORF">DACRYDRAFT_95144</name>
</gene>
<feature type="repeat" description="WD" evidence="7">
    <location>
        <begin position="243"/>
        <end position="284"/>
    </location>
</feature>
<dbReference type="Pfam" id="PF24807">
    <property type="entry name" value="WD40_CDC20-Fz"/>
    <property type="match status" value="1"/>
</dbReference>
<name>M5G0D5_DACPD</name>
<protein>
    <submittedName>
        <fullName evidence="9">WD40 repeat-like protein</fullName>
    </submittedName>
</protein>
<evidence type="ECO:0000256" key="6">
    <source>
        <dbReference type="ARBA" id="ARBA00023306"/>
    </source>
</evidence>
<evidence type="ECO:0000256" key="7">
    <source>
        <dbReference type="PROSITE-ProRule" id="PRU00221"/>
    </source>
</evidence>
<feature type="domain" description="CDC20/Fizzy WD40" evidence="8">
    <location>
        <begin position="198"/>
        <end position="499"/>
    </location>
</feature>
<dbReference type="InterPro" id="IPR001680">
    <property type="entry name" value="WD40_rpt"/>
</dbReference>
<sequence length="525" mass="57202">MSKTPSRRQTALDDISTNFNNISISRTPSHNIGKSDVTNPFLAPASKQISLQKSKDEQKFEKRKKELLASMDIVRCDIAGVKVEGKKERKDHTDRFIPARNGNISKGSQLGADVANVAQDASPRTAQIIAQACGIELNKRILSFHQPAPQPTTDPSLNEARKHAKPLYARSAVSLLASTSAVSGVKGRKLPATAERVLDAPGLMDDYYLNLLSWSTKNMLAVALSDTTYIWNAQTGTVDALGTVSDDTYIASLDWTADGSYLAIGLGTGEVELWDVAQQKRLRSMAGHQAQVGSLSWWDHIVSSGCADGSIFHHDVRIAKHKVSELLGHTAEVCGLKWREDGEMLASGGNDNVVNAWEGRTGGIGNDGSCLSVKPKWMKRNHTAAVKALAWCPWQPSLLATGGGTSDCTLHFWSAQTGARLHSLVTPSQITNVVWSPHAREFATTHGFPNNSIMVHQYPTLSQVHEVKNAHDARVLYAALSPDGATLVSGAADENIKFWKLWEVPKKSKKEERNSMGGIKMELIR</sequence>
<dbReference type="PROSITE" id="PS50082">
    <property type="entry name" value="WD_REPEATS_2"/>
    <property type="match status" value="3"/>
</dbReference>
<dbReference type="HOGENOM" id="CLU_014831_6_0_1"/>
<dbReference type="SUPFAM" id="SSF50978">
    <property type="entry name" value="WD40 repeat-like"/>
    <property type="match status" value="1"/>
</dbReference>
<dbReference type="Gene3D" id="2.130.10.10">
    <property type="entry name" value="YVTN repeat-like/Quinoprotein amine dehydrogenase"/>
    <property type="match status" value="1"/>
</dbReference>
<keyword evidence="2 7" id="KW-0853">WD repeat</keyword>
<dbReference type="InterPro" id="IPR015943">
    <property type="entry name" value="WD40/YVTN_repeat-like_dom_sf"/>
</dbReference>
<dbReference type="GO" id="GO:0031145">
    <property type="term" value="P:anaphase-promoting complex-dependent catabolic process"/>
    <property type="evidence" value="ECO:0007669"/>
    <property type="project" value="TreeGrafter"/>
</dbReference>
<feature type="repeat" description="WD" evidence="7">
    <location>
        <begin position="468"/>
        <end position="501"/>
    </location>
</feature>
<keyword evidence="10" id="KW-1185">Reference proteome</keyword>
<keyword evidence="5" id="KW-0498">Mitosis</keyword>
<dbReference type="PROSITE" id="PS50294">
    <property type="entry name" value="WD_REPEATS_REGION"/>
    <property type="match status" value="2"/>
</dbReference>
<proteinExistence type="inferred from homology"/>
<dbReference type="GO" id="GO:0051301">
    <property type="term" value="P:cell division"/>
    <property type="evidence" value="ECO:0007669"/>
    <property type="project" value="UniProtKB-KW"/>
</dbReference>
<dbReference type="EMBL" id="JH795864">
    <property type="protein sequence ID" value="EJU01605.1"/>
    <property type="molecule type" value="Genomic_DNA"/>
</dbReference>
<dbReference type="InterPro" id="IPR036322">
    <property type="entry name" value="WD40_repeat_dom_sf"/>
</dbReference>
<keyword evidence="3" id="KW-0132">Cell division</keyword>
<evidence type="ECO:0000256" key="3">
    <source>
        <dbReference type="ARBA" id="ARBA00022618"/>
    </source>
</evidence>
<dbReference type="SMART" id="SM00320">
    <property type="entry name" value="WD40"/>
    <property type="match status" value="6"/>
</dbReference>
<dbReference type="STRING" id="1858805.M5G0D5"/>
<comment type="similarity">
    <text evidence="1">Belongs to the WD repeat CDC20/Fizzy family.</text>
</comment>